<feature type="transmembrane region" description="Helical" evidence="9">
    <location>
        <begin position="294"/>
        <end position="314"/>
    </location>
</feature>
<keyword evidence="5 9" id="KW-0472">Membrane</keyword>
<evidence type="ECO:0000256" key="1">
    <source>
        <dbReference type="ARBA" id="ARBA00004141"/>
    </source>
</evidence>
<dbReference type="Gene3D" id="1.20.1250.20">
    <property type="entry name" value="MFS general substrate transporter like domains"/>
    <property type="match status" value="1"/>
</dbReference>
<comment type="subcellular location">
    <subcellularLocation>
        <location evidence="1">Membrane</location>
        <topology evidence="1">Multi-pass membrane protein</topology>
    </subcellularLocation>
</comment>
<accession>T1L4J3</accession>
<evidence type="ECO:0000256" key="8">
    <source>
        <dbReference type="ARBA" id="ARBA00041910"/>
    </source>
</evidence>
<evidence type="ECO:0000313" key="10">
    <source>
        <dbReference type="EnsemblMetazoa" id="tetur39g00230.1"/>
    </source>
</evidence>
<dbReference type="SUPFAM" id="SSF103473">
    <property type="entry name" value="MFS general substrate transporter"/>
    <property type="match status" value="1"/>
</dbReference>
<dbReference type="Pfam" id="PF05978">
    <property type="entry name" value="UNC-93"/>
    <property type="match status" value="1"/>
</dbReference>
<keyword evidence="6" id="KW-0325">Glycoprotein</keyword>
<keyword evidence="4 9" id="KW-1133">Transmembrane helix</keyword>
<sequence length="432" mass="47776">MPSDDEILPLKPIIFFSVVYFFITLPFYTSYNIQELVADSINDDYKQAWNGFKWSGYISFVILNWTNAIFSWFTPPLISLINSKRTLALGAFGFNLALGTFLFPFKYGLYIATVISGISTSLMWSSQGTYLSFTSNGASATRDSGIMWLTMNSGAVIGNVVVAYLFQGKEHIPASTRTLLYSSLISFGIIGIILTFFLKKPDEVEKSEPVLKVFGQSVKLMATKKMALLVILIFYTGLELSFFNSIYPTSVGFTKAFGVNRKQYAGGTGMLIGVGQIAAGILLIVSRRVKRQEYILVLAYVLSIFTFGSIYVNLPNNSSTMDTDDPAIINPSLTLAFINAFSLGFADGCIETQIYRFIIEYYPDNAAPPFAILTSIQALSMGIMFLISDYIGLHLHCILLIITCTIGIAAFLFSFRVKDSVSLIDGLEVEET</sequence>
<dbReference type="Proteomes" id="UP000015104">
    <property type="component" value="Unassembled WGS sequence"/>
</dbReference>
<evidence type="ECO:0000256" key="9">
    <source>
        <dbReference type="SAM" id="Phobius"/>
    </source>
</evidence>
<feature type="transmembrane region" description="Helical" evidence="9">
    <location>
        <begin position="326"/>
        <end position="346"/>
    </location>
</feature>
<evidence type="ECO:0000313" key="11">
    <source>
        <dbReference type="Proteomes" id="UP000015104"/>
    </source>
</evidence>
<reference evidence="11" key="1">
    <citation type="submission" date="2011-08" db="EMBL/GenBank/DDBJ databases">
        <authorList>
            <person name="Rombauts S."/>
        </authorList>
    </citation>
    <scope>NUCLEOTIDE SEQUENCE</scope>
    <source>
        <strain evidence="11">London</strain>
    </source>
</reference>
<feature type="transmembrane region" description="Helical" evidence="9">
    <location>
        <begin position="86"/>
        <end position="103"/>
    </location>
</feature>
<feature type="transmembrane region" description="Helical" evidence="9">
    <location>
        <begin position="367"/>
        <end position="387"/>
    </location>
</feature>
<feature type="transmembrane region" description="Helical" evidence="9">
    <location>
        <begin position="109"/>
        <end position="133"/>
    </location>
</feature>
<organism evidence="10 11">
    <name type="scientific">Tetranychus urticae</name>
    <name type="common">Two-spotted spider mite</name>
    <dbReference type="NCBI Taxonomy" id="32264"/>
    <lineage>
        <taxon>Eukaryota</taxon>
        <taxon>Metazoa</taxon>
        <taxon>Ecdysozoa</taxon>
        <taxon>Arthropoda</taxon>
        <taxon>Chelicerata</taxon>
        <taxon>Arachnida</taxon>
        <taxon>Acari</taxon>
        <taxon>Acariformes</taxon>
        <taxon>Trombidiformes</taxon>
        <taxon>Prostigmata</taxon>
        <taxon>Eleutherengona</taxon>
        <taxon>Raphignathae</taxon>
        <taxon>Tetranychoidea</taxon>
        <taxon>Tetranychidae</taxon>
        <taxon>Tetranychus</taxon>
    </lineage>
</organism>
<proteinExistence type="inferred from homology"/>
<feature type="transmembrane region" description="Helical" evidence="9">
    <location>
        <begin position="145"/>
        <end position="166"/>
    </location>
</feature>
<evidence type="ECO:0000256" key="2">
    <source>
        <dbReference type="ARBA" id="ARBA00009172"/>
    </source>
</evidence>
<dbReference type="OMA" id="QGKEHIP"/>
<feature type="transmembrane region" description="Helical" evidence="9">
    <location>
        <begin position="226"/>
        <end position="247"/>
    </location>
</feature>
<dbReference type="InterPro" id="IPR051617">
    <property type="entry name" value="UNC-93-like_regulator"/>
</dbReference>
<dbReference type="InterPro" id="IPR010291">
    <property type="entry name" value="Ion_channel_UNC-93"/>
</dbReference>
<keyword evidence="11" id="KW-1185">Reference proteome</keyword>
<comment type="similarity">
    <text evidence="2">Belongs to the unc-93 family.</text>
</comment>
<evidence type="ECO:0000256" key="4">
    <source>
        <dbReference type="ARBA" id="ARBA00022989"/>
    </source>
</evidence>
<dbReference type="HOGENOM" id="CLU_025356_2_0_1"/>
<name>T1L4J3_TETUR</name>
<dbReference type="AlphaFoldDB" id="T1L4J3"/>
<dbReference type="PANTHER" id="PTHR23294">
    <property type="entry name" value="ET TRANSLATION PRODUCT-RELATED"/>
    <property type="match status" value="1"/>
</dbReference>
<keyword evidence="3 9" id="KW-0812">Transmembrane</keyword>
<feature type="transmembrane region" description="Helical" evidence="9">
    <location>
        <begin position="12"/>
        <end position="34"/>
    </location>
</feature>
<dbReference type="PANTHER" id="PTHR23294:SF0">
    <property type="entry name" value="UNC93-LIKE PROTEIN MFSD11"/>
    <property type="match status" value="1"/>
</dbReference>
<dbReference type="EnsemblMetazoa" id="tetur39g00230.1">
    <property type="protein sequence ID" value="tetur39g00230.1"/>
    <property type="gene ID" value="tetur39g00230"/>
</dbReference>
<feature type="transmembrane region" description="Helical" evidence="9">
    <location>
        <begin position="178"/>
        <end position="198"/>
    </location>
</feature>
<evidence type="ECO:0000256" key="5">
    <source>
        <dbReference type="ARBA" id="ARBA00023136"/>
    </source>
</evidence>
<feature type="transmembrane region" description="Helical" evidence="9">
    <location>
        <begin position="393"/>
        <end position="413"/>
    </location>
</feature>
<dbReference type="GO" id="GO:0016020">
    <property type="term" value="C:membrane"/>
    <property type="evidence" value="ECO:0007669"/>
    <property type="project" value="UniProtKB-SubCell"/>
</dbReference>
<dbReference type="EMBL" id="CAEY01001102">
    <property type="status" value="NOT_ANNOTATED_CDS"/>
    <property type="molecule type" value="Genomic_DNA"/>
</dbReference>
<dbReference type="eggNOG" id="KOG3098">
    <property type="taxonomic scope" value="Eukaryota"/>
</dbReference>
<protein>
    <recommendedName>
        <fullName evidence="7">UNC93-like protein MFSD11</fullName>
    </recommendedName>
    <alternativeName>
        <fullName evidence="8">Major facilitator superfamily domain-containing protein 11</fullName>
    </alternativeName>
</protein>
<gene>
    <name evidence="10" type="primary">107370263</name>
</gene>
<dbReference type="KEGG" id="tut:107370263"/>
<evidence type="ECO:0000256" key="7">
    <source>
        <dbReference type="ARBA" id="ARBA00040302"/>
    </source>
</evidence>
<dbReference type="InterPro" id="IPR036259">
    <property type="entry name" value="MFS_trans_sf"/>
</dbReference>
<feature type="transmembrane region" description="Helical" evidence="9">
    <location>
        <begin position="267"/>
        <end position="285"/>
    </location>
</feature>
<reference evidence="10" key="2">
    <citation type="submission" date="2015-06" db="UniProtKB">
        <authorList>
            <consortium name="EnsemblMetazoa"/>
        </authorList>
    </citation>
    <scope>IDENTIFICATION</scope>
</reference>
<feature type="transmembrane region" description="Helical" evidence="9">
    <location>
        <begin position="54"/>
        <end position="74"/>
    </location>
</feature>
<evidence type="ECO:0000256" key="6">
    <source>
        <dbReference type="ARBA" id="ARBA00023180"/>
    </source>
</evidence>
<dbReference type="OrthoDB" id="196103at2759"/>
<evidence type="ECO:0000256" key="3">
    <source>
        <dbReference type="ARBA" id="ARBA00022692"/>
    </source>
</evidence>